<dbReference type="InterPro" id="IPR050834">
    <property type="entry name" value="Glycosyltransf_2"/>
</dbReference>
<feature type="domain" description="Glycosyltransferase 2-like" evidence="1">
    <location>
        <begin position="66"/>
        <end position="211"/>
    </location>
</feature>
<reference evidence="2 3" key="1">
    <citation type="submission" date="2019-03" db="EMBL/GenBank/DDBJ databases">
        <title>Genomics of glacier-inhabiting Cryobacterium strains.</title>
        <authorList>
            <person name="Liu Q."/>
            <person name="Xin Y.-H."/>
        </authorList>
    </citation>
    <scope>NUCLEOTIDE SEQUENCE [LARGE SCALE GENOMIC DNA]</scope>
    <source>
        <strain evidence="3">TMT1-22</strain>
    </source>
</reference>
<gene>
    <name evidence="2" type="ORF">E3O49_10980</name>
</gene>
<dbReference type="Pfam" id="PF00535">
    <property type="entry name" value="Glycos_transf_2"/>
    <property type="match status" value="1"/>
</dbReference>
<dbReference type="PANTHER" id="PTHR43685:SF11">
    <property type="entry name" value="GLYCOSYLTRANSFERASE TAGX-RELATED"/>
    <property type="match status" value="1"/>
</dbReference>
<organism evidence="2 3">
    <name type="scientific">Cryobacterium shii</name>
    <dbReference type="NCBI Taxonomy" id="1259235"/>
    <lineage>
        <taxon>Bacteria</taxon>
        <taxon>Bacillati</taxon>
        <taxon>Actinomycetota</taxon>
        <taxon>Actinomycetes</taxon>
        <taxon>Micrococcales</taxon>
        <taxon>Microbacteriaceae</taxon>
        <taxon>Cryobacterium</taxon>
    </lineage>
</organism>
<evidence type="ECO:0000259" key="1">
    <source>
        <dbReference type="Pfam" id="PF00535"/>
    </source>
</evidence>
<protein>
    <submittedName>
        <fullName evidence="2">Glycosyltransferase family 2 protein</fullName>
    </submittedName>
</protein>
<evidence type="ECO:0000313" key="3">
    <source>
        <dbReference type="Proteomes" id="UP000297403"/>
    </source>
</evidence>
<dbReference type="SUPFAM" id="SSF53448">
    <property type="entry name" value="Nucleotide-diphospho-sugar transferases"/>
    <property type="match status" value="1"/>
</dbReference>
<name>A0AAQ2HF66_9MICO</name>
<evidence type="ECO:0000313" key="2">
    <source>
        <dbReference type="EMBL" id="TFC44954.1"/>
    </source>
</evidence>
<dbReference type="InterPro" id="IPR029044">
    <property type="entry name" value="Nucleotide-diphossugar_trans"/>
</dbReference>
<proteinExistence type="predicted"/>
<accession>A0AAQ2HF66</accession>
<dbReference type="EMBL" id="SOFY01000060">
    <property type="protein sequence ID" value="TFC44954.1"/>
    <property type="molecule type" value="Genomic_DNA"/>
</dbReference>
<dbReference type="CDD" id="cd00761">
    <property type="entry name" value="Glyco_tranf_GTA_type"/>
    <property type="match status" value="1"/>
</dbReference>
<keyword evidence="3" id="KW-1185">Reference proteome</keyword>
<dbReference type="Proteomes" id="UP000297403">
    <property type="component" value="Unassembled WGS sequence"/>
</dbReference>
<dbReference type="PANTHER" id="PTHR43685">
    <property type="entry name" value="GLYCOSYLTRANSFERASE"/>
    <property type="match status" value="1"/>
</dbReference>
<comment type="caution">
    <text evidence="2">The sequence shown here is derived from an EMBL/GenBank/DDBJ whole genome shotgun (WGS) entry which is preliminary data.</text>
</comment>
<sequence>MPSTVSEAVATVRTSSISGLVDHLLSEPAIDPRLASALHAVQEAIAEPVADGPFLSVLLRTQGRRLEPIKDALLCLAGQTSQDFEVIVIDHDSDPVGAAAVRKIIASQPASFGGRIRILEVKGGNRARPLNAGIHAATGRYIAVFDDDDLLFGNWVAEFERVAETSSGRLLRGVVAVQNVAPEKWPQAQEGFRTISWPKAAYPREFDQLAHFEVNYSPFMSWAFPRSLFVTYGLEFDEDLTVCEDWDMILRGSTMCGVDDVNALTAIYRRWEGGASSYTDHSKDSWAWSEARVWEKLDGSTLVLPSGSVTDVRWLLAGRGARNELNALVHSPAWRLARPLRGFVRAVRYGRALAGKARRRVRW</sequence>
<dbReference type="InterPro" id="IPR001173">
    <property type="entry name" value="Glyco_trans_2-like"/>
</dbReference>
<dbReference type="Gene3D" id="3.90.550.10">
    <property type="entry name" value="Spore Coat Polysaccharide Biosynthesis Protein SpsA, Chain A"/>
    <property type="match status" value="1"/>
</dbReference>
<dbReference type="AlphaFoldDB" id="A0AAQ2HF66"/>
<dbReference type="RefSeq" id="WP_134403327.1">
    <property type="nucleotide sequence ID" value="NZ_SOFY01000060.1"/>
</dbReference>